<evidence type="ECO:0000256" key="2">
    <source>
        <dbReference type="ARBA" id="ARBA00008333"/>
    </source>
</evidence>
<evidence type="ECO:0000256" key="6">
    <source>
        <dbReference type="ARBA" id="ARBA00023136"/>
    </source>
</evidence>
<evidence type="ECO:0000256" key="5">
    <source>
        <dbReference type="ARBA" id="ARBA00022989"/>
    </source>
</evidence>
<feature type="transmembrane region" description="Helical" evidence="8">
    <location>
        <begin position="63"/>
        <end position="89"/>
    </location>
</feature>
<keyword evidence="5 8" id="KW-1133">Transmembrane helix</keyword>
<feature type="transmembrane region" description="Helical" evidence="8">
    <location>
        <begin position="236"/>
        <end position="255"/>
    </location>
</feature>
<dbReference type="GO" id="GO:0015093">
    <property type="term" value="F:ferrous iron transmembrane transporter activity"/>
    <property type="evidence" value="ECO:0007669"/>
    <property type="project" value="TreeGrafter"/>
</dbReference>
<feature type="transmembrane region" description="Helical" evidence="8">
    <location>
        <begin position="145"/>
        <end position="167"/>
    </location>
</feature>
<feature type="transmembrane region" description="Helical" evidence="8">
    <location>
        <begin position="207"/>
        <end position="230"/>
    </location>
</feature>
<feature type="compositionally biased region" description="Polar residues" evidence="7">
    <location>
        <begin position="24"/>
        <end position="33"/>
    </location>
</feature>
<comment type="subcellular location">
    <subcellularLocation>
        <location evidence="1">Membrane</location>
        <topology evidence="1">Multi-pass membrane protein</topology>
    </subcellularLocation>
</comment>
<dbReference type="OMA" id="TSMQIFL"/>
<proteinExistence type="inferred from homology"/>
<dbReference type="GO" id="GO:0033573">
    <property type="term" value="C:high-affinity iron permease complex"/>
    <property type="evidence" value="ECO:0007669"/>
    <property type="project" value="InterPro"/>
</dbReference>
<dbReference type="AlphaFoldDB" id="G3JHX0"/>
<feature type="transmembrane region" description="Helical" evidence="8">
    <location>
        <begin position="353"/>
        <end position="373"/>
    </location>
</feature>
<feature type="region of interest" description="Disordered" evidence="7">
    <location>
        <begin position="388"/>
        <end position="423"/>
    </location>
</feature>
<dbReference type="PANTHER" id="PTHR31632:SF2">
    <property type="entry name" value="PLASMA MEMBRANE IRON PERMEASE"/>
    <property type="match status" value="1"/>
</dbReference>
<feature type="transmembrane region" description="Helical" evidence="8">
    <location>
        <begin position="110"/>
        <end position="133"/>
    </location>
</feature>
<dbReference type="OrthoDB" id="4364at2759"/>
<feature type="region of interest" description="Disordered" evidence="7">
    <location>
        <begin position="1"/>
        <end position="33"/>
    </location>
</feature>
<comment type="similarity">
    <text evidence="2">Belongs to the oxidase-dependent Fe transporter (OFeT) (TC 9.A.10.1) family.</text>
</comment>
<keyword evidence="3" id="KW-0408">Iron</keyword>
<accession>G3JHX0</accession>
<evidence type="ECO:0000256" key="1">
    <source>
        <dbReference type="ARBA" id="ARBA00004141"/>
    </source>
</evidence>
<dbReference type="STRING" id="983644.G3JHX0"/>
<dbReference type="InterPro" id="IPR004923">
    <property type="entry name" value="FTR1/Fip1/EfeU"/>
</dbReference>
<protein>
    <submittedName>
        <fullName evidence="9">High-affinity iron ion transporter FtrA</fullName>
    </submittedName>
</protein>
<evidence type="ECO:0000256" key="4">
    <source>
        <dbReference type="ARBA" id="ARBA00022692"/>
    </source>
</evidence>
<organism evidence="9 10">
    <name type="scientific">Cordyceps militaris (strain CM01)</name>
    <name type="common">Caterpillar fungus</name>
    <dbReference type="NCBI Taxonomy" id="983644"/>
    <lineage>
        <taxon>Eukaryota</taxon>
        <taxon>Fungi</taxon>
        <taxon>Dikarya</taxon>
        <taxon>Ascomycota</taxon>
        <taxon>Pezizomycotina</taxon>
        <taxon>Sordariomycetes</taxon>
        <taxon>Hypocreomycetidae</taxon>
        <taxon>Hypocreales</taxon>
        <taxon>Cordycipitaceae</taxon>
        <taxon>Cordyceps</taxon>
    </lineage>
</organism>
<keyword evidence="10" id="KW-1185">Reference proteome</keyword>
<keyword evidence="3" id="KW-0813">Transport</keyword>
<feature type="transmembrane region" description="Helical" evidence="8">
    <location>
        <begin position="267"/>
        <end position="288"/>
    </location>
</feature>
<evidence type="ECO:0000256" key="8">
    <source>
        <dbReference type="SAM" id="Phobius"/>
    </source>
</evidence>
<name>G3JHX0_CORMM</name>
<keyword evidence="3" id="KW-0410">Iron transport</keyword>
<gene>
    <name evidence="9" type="ORF">CCM_05132</name>
</gene>
<reference evidence="9 10" key="1">
    <citation type="journal article" date="2011" name="Genome Biol.">
        <title>Genome sequence of the insect pathogenic fungus Cordyceps militaris, a valued traditional Chinese medicine.</title>
        <authorList>
            <person name="Zheng P."/>
            <person name="Xia Y."/>
            <person name="Xiao G."/>
            <person name="Xiong C."/>
            <person name="Hu X."/>
            <person name="Zhang S."/>
            <person name="Zheng H."/>
            <person name="Huang Y."/>
            <person name="Zhou Y."/>
            <person name="Wang S."/>
            <person name="Zhao G.P."/>
            <person name="Liu X."/>
            <person name="St Leger R.J."/>
            <person name="Wang C."/>
        </authorList>
    </citation>
    <scope>NUCLEOTIDE SEQUENCE [LARGE SCALE GENOMIC DNA]</scope>
    <source>
        <strain evidence="9 10">CM01</strain>
    </source>
</reference>
<evidence type="ECO:0000256" key="7">
    <source>
        <dbReference type="SAM" id="MobiDB-lite"/>
    </source>
</evidence>
<evidence type="ECO:0000313" key="10">
    <source>
        <dbReference type="Proteomes" id="UP000001610"/>
    </source>
</evidence>
<dbReference type="Pfam" id="PF03239">
    <property type="entry name" value="FTR1"/>
    <property type="match status" value="1"/>
</dbReference>
<evidence type="ECO:0000313" key="9">
    <source>
        <dbReference type="EMBL" id="EGX90976.1"/>
    </source>
</evidence>
<dbReference type="GeneID" id="18167152"/>
<dbReference type="FunCoup" id="G3JHX0">
    <property type="interactions" value="47"/>
</dbReference>
<keyword evidence="3" id="KW-0406">Ion transport</keyword>
<dbReference type="EMBL" id="JH126402">
    <property type="protein sequence ID" value="EGX90976.1"/>
    <property type="molecule type" value="Genomic_DNA"/>
</dbReference>
<dbReference type="HOGENOM" id="CLU_046738_0_1_1"/>
<keyword evidence="4 8" id="KW-0812">Transmembrane</keyword>
<dbReference type="InParanoid" id="G3JHX0"/>
<dbReference type="RefSeq" id="XP_006670341.1">
    <property type="nucleotide sequence ID" value="XM_006670278.1"/>
</dbReference>
<sequence>MPTSDGKPSFTSTSTRDLDRRHQTSVAKSATQNQPAILQPPSLSKIKRVWQWKTPETMANNVFAVPVFLVVFREALEAVIIVSILLAFLKQALGGPDGDAKAYKKLRRQVWLGSLIGFFICLVVASAIIGVFYTVGRSSWSQNGLYYEGAFSLFGCIIITIMGAALLRVTKMQEKWRVKLATAVDNPLRVGGRKGIFKRFFEKYTMFVLPFVTVLREGIEAVVFVAGVSFTAPATAFPLPVVCGLALGGIVGYLLYRGGIGAKLQLFLTISTCVLYLVAAGLFSRAVWSFESAQWNKIVGGDAAEVGNGPGSYDIDKSVWHINCCGPEAPGSQAWGILKGIVGWTNSATYGSVISYNLYWIFVIAGFIIMRYNESTGHYPFMKAKSKAADSDSDRNSTSAGSHGGVESKAPVLEKTNPVAASQ</sequence>
<dbReference type="VEuPathDB" id="FungiDB:CCM_05132"/>
<evidence type="ECO:0000256" key="3">
    <source>
        <dbReference type="ARBA" id="ARBA00022496"/>
    </source>
</evidence>
<dbReference type="KEGG" id="cmt:CCM_05132"/>
<dbReference type="Proteomes" id="UP000001610">
    <property type="component" value="Unassembled WGS sequence"/>
</dbReference>
<dbReference type="PANTHER" id="PTHR31632">
    <property type="entry name" value="IRON TRANSPORTER FTH1"/>
    <property type="match status" value="1"/>
</dbReference>
<keyword evidence="6 8" id="KW-0472">Membrane</keyword>
<dbReference type="eggNOG" id="ENOG502QQWE">
    <property type="taxonomic scope" value="Eukaryota"/>
</dbReference>